<dbReference type="InterPro" id="IPR011659">
    <property type="entry name" value="WD40"/>
</dbReference>
<dbReference type="EMBL" id="BARU01026276">
    <property type="protein sequence ID" value="GAH75460.1"/>
    <property type="molecule type" value="Genomic_DNA"/>
</dbReference>
<gene>
    <name evidence="1" type="ORF">S03H2_42234</name>
</gene>
<reference evidence="1" key="1">
    <citation type="journal article" date="2014" name="Front. Microbiol.">
        <title>High frequency of phylogenetically diverse reductive dehalogenase-homologous genes in deep subseafloor sedimentary metagenomes.</title>
        <authorList>
            <person name="Kawai M."/>
            <person name="Futagami T."/>
            <person name="Toyoda A."/>
            <person name="Takaki Y."/>
            <person name="Nishi S."/>
            <person name="Hori S."/>
            <person name="Arai W."/>
            <person name="Tsubouchi T."/>
            <person name="Morono Y."/>
            <person name="Uchiyama I."/>
            <person name="Ito T."/>
            <person name="Fujiyama A."/>
            <person name="Inagaki F."/>
            <person name="Takami H."/>
        </authorList>
    </citation>
    <scope>NUCLEOTIDE SEQUENCE</scope>
    <source>
        <strain evidence="1">Expedition CK06-06</strain>
    </source>
</reference>
<proteinExistence type="predicted"/>
<dbReference type="InterPro" id="IPR011042">
    <property type="entry name" value="6-blade_b-propeller_TolB-like"/>
</dbReference>
<evidence type="ECO:0000313" key="1">
    <source>
        <dbReference type="EMBL" id="GAH75460.1"/>
    </source>
</evidence>
<accession>X1J1V2</accession>
<feature type="non-terminal residue" evidence="1">
    <location>
        <position position="228"/>
    </location>
</feature>
<name>X1J1V2_9ZZZZ</name>
<evidence type="ECO:0008006" key="2">
    <source>
        <dbReference type="Google" id="ProtNLM"/>
    </source>
</evidence>
<organism evidence="1">
    <name type="scientific">marine sediment metagenome</name>
    <dbReference type="NCBI Taxonomy" id="412755"/>
    <lineage>
        <taxon>unclassified sequences</taxon>
        <taxon>metagenomes</taxon>
        <taxon>ecological metagenomes</taxon>
    </lineage>
</organism>
<protein>
    <recommendedName>
        <fullName evidence="2">Dipeptidylpeptidase IV N-terminal domain-containing protein</fullName>
    </recommendedName>
</protein>
<dbReference type="Pfam" id="PF07676">
    <property type="entry name" value="PD40"/>
    <property type="match status" value="1"/>
</dbReference>
<comment type="caution">
    <text evidence="1">The sequence shown here is derived from an EMBL/GenBank/DDBJ whole genome shotgun (WGS) entry which is preliminary data.</text>
</comment>
<dbReference type="Gene3D" id="2.120.10.30">
    <property type="entry name" value="TolB, C-terminal domain"/>
    <property type="match status" value="1"/>
</dbReference>
<dbReference type="SUPFAM" id="SSF69304">
    <property type="entry name" value="Tricorn protease N-terminal domain"/>
    <property type="match status" value="1"/>
</dbReference>
<sequence>MVARQRQVIGVLFLVVCGVFAGFRAPCLAGEAKSAKLPKLLKEFLAGPMAGVDEIIFACRQLNYDPHWYANFGYYAENADRKAYRAMGRLCKLNLRTAQVTVLLDDPQGTVRDPQVHYDGRKILFSYRKGGSENFHLYEINADGGGLKQLTDGPYDDIEPTYLPDGAIVFCSSRCHRWVGCWLTHVAILYRCDADGNNIRPISSNSEHENTPWPLPDGRVLYQRWEYV</sequence>
<dbReference type="AlphaFoldDB" id="X1J1V2"/>